<dbReference type="SUPFAM" id="SSF56112">
    <property type="entry name" value="Protein kinase-like (PK-like)"/>
    <property type="match status" value="1"/>
</dbReference>
<evidence type="ECO:0000256" key="6">
    <source>
        <dbReference type="PROSITE-ProRule" id="PRU10141"/>
    </source>
</evidence>
<accession>A0A814JDI3</accession>
<feature type="binding site" evidence="6">
    <location>
        <position position="34"/>
    </location>
    <ligand>
        <name>ATP</name>
        <dbReference type="ChEBI" id="CHEBI:30616"/>
    </ligand>
</feature>
<keyword evidence="9" id="KW-1185">Reference proteome</keyword>
<dbReference type="AlphaFoldDB" id="A0A814JDI3"/>
<dbReference type="Pfam" id="PF00069">
    <property type="entry name" value="Pkinase"/>
    <property type="match status" value="1"/>
</dbReference>
<evidence type="ECO:0000313" key="9">
    <source>
        <dbReference type="Proteomes" id="UP000663879"/>
    </source>
</evidence>
<dbReference type="Proteomes" id="UP000663879">
    <property type="component" value="Unassembled WGS sequence"/>
</dbReference>
<evidence type="ECO:0000313" key="8">
    <source>
        <dbReference type="EMBL" id="CAF1036110.1"/>
    </source>
</evidence>
<dbReference type="InterPro" id="IPR050117">
    <property type="entry name" value="MAPK"/>
</dbReference>
<keyword evidence="3 6" id="KW-0547">Nucleotide-binding</keyword>
<evidence type="ECO:0000256" key="1">
    <source>
        <dbReference type="ARBA" id="ARBA00022527"/>
    </source>
</evidence>
<keyword evidence="5 6" id="KW-0067">ATP-binding</keyword>
<organism evidence="8 9">
    <name type="scientific">Brachionus calyciflorus</name>
    <dbReference type="NCBI Taxonomy" id="104777"/>
    <lineage>
        <taxon>Eukaryota</taxon>
        <taxon>Metazoa</taxon>
        <taxon>Spiralia</taxon>
        <taxon>Gnathifera</taxon>
        <taxon>Rotifera</taxon>
        <taxon>Eurotatoria</taxon>
        <taxon>Monogononta</taxon>
        <taxon>Pseudotrocha</taxon>
        <taxon>Ploima</taxon>
        <taxon>Brachionidae</taxon>
        <taxon>Brachionus</taxon>
    </lineage>
</organism>
<dbReference type="GO" id="GO:0004674">
    <property type="term" value="F:protein serine/threonine kinase activity"/>
    <property type="evidence" value="ECO:0007669"/>
    <property type="project" value="UniProtKB-KW"/>
</dbReference>
<evidence type="ECO:0000256" key="2">
    <source>
        <dbReference type="ARBA" id="ARBA00022679"/>
    </source>
</evidence>
<name>A0A814JDI3_9BILA</name>
<evidence type="ECO:0000256" key="3">
    <source>
        <dbReference type="ARBA" id="ARBA00022741"/>
    </source>
</evidence>
<dbReference type="GO" id="GO:0005524">
    <property type="term" value="F:ATP binding"/>
    <property type="evidence" value="ECO:0007669"/>
    <property type="project" value="UniProtKB-UniRule"/>
</dbReference>
<proteinExistence type="predicted"/>
<dbReference type="Gene3D" id="1.10.510.10">
    <property type="entry name" value="Transferase(Phosphotransferase) domain 1"/>
    <property type="match status" value="1"/>
</dbReference>
<dbReference type="InterPro" id="IPR008271">
    <property type="entry name" value="Ser/Thr_kinase_AS"/>
</dbReference>
<dbReference type="InterPro" id="IPR017441">
    <property type="entry name" value="Protein_kinase_ATP_BS"/>
</dbReference>
<dbReference type="InterPro" id="IPR011009">
    <property type="entry name" value="Kinase-like_dom_sf"/>
</dbReference>
<comment type="caution">
    <text evidence="8">The sequence shown here is derived from an EMBL/GenBank/DDBJ whole genome shotgun (WGS) entry which is preliminary data.</text>
</comment>
<protein>
    <recommendedName>
        <fullName evidence="7">Protein kinase domain-containing protein</fullName>
    </recommendedName>
</protein>
<evidence type="ECO:0000256" key="4">
    <source>
        <dbReference type="ARBA" id="ARBA00022777"/>
    </source>
</evidence>
<dbReference type="PANTHER" id="PTHR24055">
    <property type="entry name" value="MITOGEN-ACTIVATED PROTEIN KINASE"/>
    <property type="match status" value="1"/>
</dbReference>
<dbReference type="SMART" id="SM00220">
    <property type="entry name" value="S_TKc"/>
    <property type="match status" value="1"/>
</dbReference>
<dbReference type="PROSITE" id="PS00108">
    <property type="entry name" value="PROTEIN_KINASE_ST"/>
    <property type="match status" value="1"/>
</dbReference>
<dbReference type="PROSITE" id="PS50011">
    <property type="entry name" value="PROTEIN_KINASE_DOM"/>
    <property type="match status" value="1"/>
</dbReference>
<evidence type="ECO:0000256" key="5">
    <source>
        <dbReference type="ARBA" id="ARBA00022840"/>
    </source>
</evidence>
<dbReference type="FunFam" id="1.10.510.10:FF:000624">
    <property type="entry name" value="Mitogen-activated protein kinase"/>
    <property type="match status" value="1"/>
</dbReference>
<keyword evidence="2" id="KW-0808">Transferase</keyword>
<evidence type="ECO:0000259" key="7">
    <source>
        <dbReference type="PROSITE" id="PS50011"/>
    </source>
</evidence>
<dbReference type="EMBL" id="CAJNOC010004877">
    <property type="protein sequence ID" value="CAF1036110.1"/>
    <property type="molecule type" value="Genomic_DNA"/>
</dbReference>
<dbReference type="InterPro" id="IPR000719">
    <property type="entry name" value="Prot_kinase_dom"/>
</dbReference>
<dbReference type="Gene3D" id="3.30.200.20">
    <property type="entry name" value="Phosphorylase Kinase, domain 1"/>
    <property type="match status" value="1"/>
</dbReference>
<keyword evidence="4" id="KW-0418">Kinase</keyword>
<reference evidence="8" key="1">
    <citation type="submission" date="2021-02" db="EMBL/GenBank/DDBJ databases">
        <authorList>
            <person name="Nowell W R."/>
        </authorList>
    </citation>
    <scope>NUCLEOTIDE SEQUENCE</scope>
    <source>
        <strain evidence="8">Ploen Becks lab</strain>
    </source>
</reference>
<gene>
    <name evidence="8" type="ORF">OXX778_LOCUS18119</name>
</gene>
<sequence length="569" mass="66263">MNKYEILEVIGEGTYGIVVKAINKETKQLVAIKKFKEIAKTFIKRELKMLNSLRSCEFIVNLKEAYRRKEKIYFIFEYVDKTLLQLLQENKNGLDQNLTRNIVFQLSKAIEKCHSLDIIHRDIKPENLLIDKNNNLKLCDFGFARETYMNGYEDTFTEYVATRWYRAPELILFCPYGKPVDIWAIGCIACECSNSRALFPGRSDIDQISLIIQLIGPLAEYQNEELQKRTKFASLKNLKFDSKISLDSKFGALMDENMLDFVKKCLTIDPKNRITIEECIQHSVFENKINSQSKNPKLDVQKSFISSFRTKELKSDGRDSKNLLLKTLNSFNDTSENDLLIYNFLNSDFEIQKTIVPKEDVQTTKQNEVPVLNTENKENIINIKIPDQQAQNSQKKSQILNIYIQNKLNQQQKEADKLFFKSSVKFNESVSQISNKPKIFNEKLNENKLSITSNIPNVNKNQTKVLRSESKQESSNTKTFMFKLDSKNDKNNAKNTKRSFSTLETYKNELGVKIVRKASITPTKNFENFSTNQNILNRTQFLKEDPNEKKKIDLKLRQTPVSFIFQYFY</sequence>
<dbReference type="PROSITE" id="PS00107">
    <property type="entry name" value="PROTEIN_KINASE_ATP"/>
    <property type="match status" value="1"/>
</dbReference>
<feature type="domain" description="Protein kinase" evidence="7">
    <location>
        <begin position="4"/>
        <end position="285"/>
    </location>
</feature>
<dbReference type="OrthoDB" id="10418618at2759"/>
<keyword evidence="1" id="KW-0723">Serine/threonine-protein kinase</keyword>